<dbReference type="SMART" id="SM00292">
    <property type="entry name" value="BRCT"/>
    <property type="match status" value="4"/>
</dbReference>
<feature type="region of interest" description="Disordered" evidence="1">
    <location>
        <begin position="502"/>
        <end position="545"/>
    </location>
</feature>
<dbReference type="Pfam" id="PF16589">
    <property type="entry name" value="BRCT_2"/>
    <property type="match status" value="1"/>
</dbReference>
<feature type="compositionally biased region" description="Polar residues" evidence="1">
    <location>
        <begin position="692"/>
        <end position="707"/>
    </location>
</feature>
<proteinExistence type="predicted"/>
<accession>A0A9P7VSY7</accession>
<dbReference type="InterPro" id="IPR053036">
    <property type="entry name" value="CellCycle_DNARepair_Reg"/>
</dbReference>
<dbReference type="CDD" id="cd17743">
    <property type="entry name" value="BRCT_BRC1_like_rpt5"/>
    <property type="match status" value="1"/>
</dbReference>
<feature type="domain" description="BRCT" evidence="2">
    <location>
        <begin position="1"/>
        <end position="86"/>
    </location>
</feature>
<dbReference type="RefSeq" id="XP_043039752.1">
    <property type="nucleotide sequence ID" value="XM_043190440.1"/>
</dbReference>
<feature type="domain" description="BRCT" evidence="2">
    <location>
        <begin position="929"/>
        <end position="996"/>
    </location>
</feature>
<feature type="compositionally biased region" description="Basic and acidic residues" evidence="1">
    <location>
        <begin position="592"/>
        <end position="601"/>
    </location>
</feature>
<name>A0A9P7VSY7_9AGAR</name>
<evidence type="ECO:0000256" key="1">
    <source>
        <dbReference type="SAM" id="MobiDB-lite"/>
    </source>
</evidence>
<dbReference type="Proteomes" id="UP000812287">
    <property type="component" value="Unassembled WGS sequence"/>
</dbReference>
<sequence>MSLFQDIRYFLPSSFPEDRAAELRLGLSQNGAIAVHSMNEATHIITNTNRFESWQDVDDSIGVVTDLWVDRSLTMGKLQQTAYYSPDPAFLFSGVVACSADLSAADLETLSAGVTALGGQWRLGLTRDVTHLFAVSCSSDKYKTAMQYQEVTHINIILPHWFDDVIRLGMGSLDVAIYQWPDPSYLKDTQQSNLDDAKKMRKLDPDKKVLYKTALLRPDSDLSGLPVKNVWEGRHILLSTSLELSQGRREAVEKSIRIAQGTILNYRSNNGDGDEEEELTNVEFCDIYVTRFRSGKAYFKAARAGKTIGTLAWVFNVQATGTLSRPVDQLLHYPIPRKPVEGFSSHVVTITNYTGETRDYLKKLIDAMGASFTANMTGANTVVIAAYQTGVKVTKAQAWSIPVVNHTWLEDCFIKWRNLTVGLDKYIGFAPNMDFSQLLGRRGVGRAVEDLAELEREEIEDREYLQTLQKVPIGMENSARDATKVAEFVTLPVPDADGDISMGAPTILWKPDRQDTSEPASKLRSSPHKADSSSVTRPDMIDKPSADHRAVENGATPVPSHGNIDIADEVLDISDSPELQMKRIRKRKQSHLEIAFEEKSGPSKSTPHKAARARRKGNALHVSNPTTTATGGEPEVSIQTASIHSGRRRSTRTGPTTPTVEASAERPRTKTVTASTPPKRVVSVLMPPMTITPRSSVMNTAPSQNVRTPLGHDASLLITAEERRGTPASGSRPKLAVSSPKNSPPLSAVPEISPRMKRSAAAKASQQLKDTVMPDVVNFQQEMRRRSKKSIVSDMSTKRKRTSGALSDSDHENDSRSKKKGRLSTGSAKGKDKSDESGNEEDDAARPARRNIPQKTKDNVHNNDDSDDDDEKTSGSTLPARKLLEDPNQKSTTHTKGKKKMSQSTHSVPSSQKASRVVKLMTTQVPLSDDVLKHLIKLGVKLTTRPSECTHLLAPHVVRTEKFLCALAVSPWILSPEWATGSAASNKLLPEDKYLLQDQTNERKYNFQLSDAIAKAKTLKGTLFAKRIFYVTAKVSVDHKLLKNVITAFGGQISTQTPTIRVLKSRSNRHVISCAEDISIWRPIAQQFPVYTQELILTGALKQEVEWDNKVFQLSEP</sequence>
<gene>
    <name evidence="3" type="ORF">BT62DRAFT_993929</name>
</gene>
<dbReference type="EMBL" id="MU250534">
    <property type="protein sequence ID" value="KAG7446252.1"/>
    <property type="molecule type" value="Genomic_DNA"/>
</dbReference>
<dbReference type="CDD" id="cd18432">
    <property type="entry name" value="BRCT_PAXIP1_rpt6_like"/>
    <property type="match status" value="1"/>
</dbReference>
<dbReference type="SUPFAM" id="SSF52113">
    <property type="entry name" value="BRCT domain"/>
    <property type="match status" value="4"/>
</dbReference>
<feature type="region of interest" description="Disordered" evidence="1">
    <location>
        <begin position="592"/>
        <end position="677"/>
    </location>
</feature>
<comment type="caution">
    <text evidence="3">The sequence shown here is derived from an EMBL/GenBank/DDBJ whole genome shotgun (WGS) entry which is preliminary data.</text>
</comment>
<dbReference type="PANTHER" id="PTHR47667">
    <property type="entry name" value="REGULATOR OF TY1 TRANSPOSITION PROTEIN 107"/>
    <property type="match status" value="1"/>
</dbReference>
<evidence type="ECO:0000259" key="2">
    <source>
        <dbReference type="PROSITE" id="PS50172"/>
    </source>
</evidence>
<dbReference type="GeneID" id="66112737"/>
<dbReference type="OrthoDB" id="342264at2759"/>
<dbReference type="Pfam" id="PF12738">
    <property type="entry name" value="PTCB-BRCT"/>
    <property type="match status" value="2"/>
</dbReference>
<protein>
    <recommendedName>
        <fullName evidence="2">BRCT domain-containing protein</fullName>
    </recommendedName>
</protein>
<feature type="compositionally biased region" description="Basic residues" evidence="1">
    <location>
        <begin position="606"/>
        <end position="618"/>
    </location>
</feature>
<evidence type="ECO:0000313" key="3">
    <source>
        <dbReference type="EMBL" id="KAG7446252.1"/>
    </source>
</evidence>
<dbReference type="PANTHER" id="PTHR47667:SF1">
    <property type="entry name" value="REGULATOR OF TY1 TRANSPOSITION PROTEIN 107"/>
    <property type="match status" value="1"/>
</dbReference>
<feature type="compositionally biased region" description="Polar residues" evidence="1">
    <location>
        <begin position="621"/>
        <end position="630"/>
    </location>
</feature>
<feature type="region of interest" description="Disordered" evidence="1">
    <location>
        <begin position="692"/>
        <end position="916"/>
    </location>
</feature>
<dbReference type="PROSITE" id="PS50172">
    <property type="entry name" value="BRCT"/>
    <property type="match status" value="4"/>
</dbReference>
<feature type="domain" description="BRCT" evidence="2">
    <location>
        <begin position="338"/>
        <end position="413"/>
    </location>
</feature>
<feature type="compositionally biased region" description="Polar residues" evidence="1">
    <location>
        <begin position="902"/>
        <end position="914"/>
    </location>
</feature>
<dbReference type="CDD" id="cd18436">
    <property type="entry name" value="BRCT_BRC1_like_rpt2"/>
    <property type="match status" value="1"/>
</dbReference>
<keyword evidence="4" id="KW-1185">Reference proteome</keyword>
<evidence type="ECO:0000313" key="4">
    <source>
        <dbReference type="Proteomes" id="UP000812287"/>
    </source>
</evidence>
<organism evidence="3 4">
    <name type="scientific">Guyanagaster necrorhizus</name>
    <dbReference type="NCBI Taxonomy" id="856835"/>
    <lineage>
        <taxon>Eukaryota</taxon>
        <taxon>Fungi</taxon>
        <taxon>Dikarya</taxon>
        <taxon>Basidiomycota</taxon>
        <taxon>Agaricomycotina</taxon>
        <taxon>Agaricomycetes</taxon>
        <taxon>Agaricomycetidae</taxon>
        <taxon>Agaricales</taxon>
        <taxon>Marasmiineae</taxon>
        <taxon>Physalacriaceae</taxon>
        <taxon>Guyanagaster</taxon>
    </lineage>
</organism>
<dbReference type="AlphaFoldDB" id="A0A9P7VSY7"/>
<feature type="domain" description="BRCT" evidence="2">
    <location>
        <begin position="87"/>
        <end position="167"/>
    </location>
</feature>
<dbReference type="InterPro" id="IPR001357">
    <property type="entry name" value="BRCT_dom"/>
</dbReference>
<dbReference type="InterPro" id="IPR036420">
    <property type="entry name" value="BRCT_dom_sf"/>
</dbReference>
<feature type="compositionally biased region" description="Basic and acidic residues" evidence="1">
    <location>
        <begin position="855"/>
        <end position="864"/>
    </location>
</feature>
<dbReference type="Pfam" id="PF16770">
    <property type="entry name" value="RTT107_BRCT_5"/>
    <property type="match status" value="1"/>
</dbReference>
<reference evidence="3" key="1">
    <citation type="submission" date="2020-11" db="EMBL/GenBank/DDBJ databases">
        <title>Adaptations for nitrogen fixation in a non-lichenized fungal sporocarp promotes dispersal by wood-feeding termites.</title>
        <authorList>
            <consortium name="DOE Joint Genome Institute"/>
            <person name="Koch R.A."/>
            <person name="Yoon G."/>
            <person name="Arayal U."/>
            <person name="Lail K."/>
            <person name="Amirebrahimi M."/>
            <person name="Labutti K."/>
            <person name="Lipzen A."/>
            <person name="Riley R."/>
            <person name="Barry K."/>
            <person name="Henrissat B."/>
            <person name="Grigoriev I.V."/>
            <person name="Herr J.R."/>
            <person name="Aime M.C."/>
        </authorList>
    </citation>
    <scope>NUCLEOTIDE SEQUENCE</scope>
    <source>
        <strain evidence="3">MCA 3950</strain>
    </source>
</reference>
<dbReference type="Gene3D" id="3.40.50.10190">
    <property type="entry name" value="BRCT domain"/>
    <property type="match status" value="5"/>
</dbReference>